<keyword evidence="2" id="KW-1185">Reference proteome</keyword>
<evidence type="ECO:0000313" key="1">
    <source>
        <dbReference type="EMBL" id="KAJ2936509.1"/>
    </source>
</evidence>
<protein>
    <submittedName>
        <fullName evidence="1">Uncharacterized protein</fullName>
    </submittedName>
</protein>
<organism evidence="1 2">
    <name type="scientific">Candolleomyces eurysporus</name>
    <dbReference type="NCBI Taxonomy" id="2828524"/>
    <lineage>
        <taxon>Eukaryota</taxon>
        <taxon>Fungi</taxon>
        <taxon>Dikarya</taxon>
        <taxon>Basidiomycota</taxon>
        <taxon>Agaricomycotina</taxon>
        <taxon>Agaricomycetes</taxon>
        <taxon>Agaricomycetidae</taxon>
        <taxon>Agaricales</taxon>
        <taxon>Agaricineae</taxon>
        <taxon>Psathyrellaceae</taxon>
        <taxon>Candolleomyces</taxon>
    </lineage>
</organism>
<comment type="caution">
    <text evidence="1">The sequence shown here is derived from an EMBL/GenBank/DDBJ whole genome shotgun (WGS) entry which is preliminary data.</text>
</comment>
<accession>A0A9W8JPC5</accession>
<evidence type="ECO:0000313" key="2">
    <source>
        <dbReference type="Proteomes" id="UP001140091"/>
    </source>
</evidence>
<proteinExistence type="predicted"/>
<reference evidence="1" key="1">
    <citation type="submission" date="2022-06" db="EMBL/GenBank/DDBJ databases">
        <title>Genome Sequence of Candolleomyces eurysporus.</title>
        <authorList>
            <person name="Buettner E."/>
        </authorList>
    </citation>
    <scope>NUCLEOTIDE SEQUENCE</scope>
    <source>
        <strain evidence="1">VTCC 930004</strain>
    </source>
</reference>
<dbReference type="EMBL" id="JANBPK010000049">
    <property type="protein sequence ID" value="KAJ2936509.1"/>
    <property type="molecule type" value="Genomic_DNA"/>
</dbReference>
<name>A0A9W8JPC5_9AGAR</name>
<feature type="non-terminal residue" evidence="1">
    <location>
        <position position="364"/>
    </location>
</feature>
<dbReference type="Proteomes" id="UP001140091">
    <property type="component" value="Unassembled WGS sequence"/>
</dbReference>
<dbReference type="OrthoDB" id="3071638at2759"/>
<gene>
    <name evidence="1" type="ORF">H1R20_g586</name>
</gene>
<dbReference type="AlphaFoldDB" id="A0A9W8JPC5"/>
<sequence>MRFREFRQMVKDIDEEGETTEEAIGQCLPDDVLQTFGHLLQEAITAVRRAAELRRSGERKKVITKSFSKVTEEDLDAIQLKGVDKGNISKERLAEITGRFYEERISSEDFESIVNEAWEAEGEDLQRYLSSVLSGVSKKPEARSRMLVDDILKAVIRFTELLDDHAVGILPEHCLSQSSERNKEFIDKLTEQQAERLKNPTELVWEDVVLILTGIVDYIVLTLFGGKLEMVKALEEHLHAANFDQVVYLLESQEDPEFCVCLIEAKRLTDALRNHIPQAIAEACVTSRKLDLKEITWCLTDGITWIFGSFSWTDRTYVFFETVPLANPAHSKKVDGSATEALFKFLTVLAFTKPNSAHGMFHGL</sequence>